<feature type="transmembrane region" description="Helical" evidence="4">
    <location>
        <begin position="92"/>
        <end position="117"/>
    </location>
</feature>
<evidence type="ECO:0000313" key="6">
    <source>
        <dbReference type="Proteomes" id="UP000178661"/>
    </source>
</evidence>
<gene>
    <name evidence="5" type="ORF">A3G98_01500</name>
</gene>
<evidence type="ECO:0000256" key="1">
    <source>
        <dbReference type="ARBA" id="ARBA00022737"/>
    </source>
</evidence>
<dbReference type="Gene3D" id="1.25.40.10">
    <property type="entry name" value="Tetratricopeptide repeat domain"/>
    <property type="match status" value="1"/>
</dbReference>
<accession>A0A1F6Y789</accession>
<feature type="transmembrane region" description="Helical" evidence="4">
    <location>
        <begin position="411"/>
        <end position="428"/>
    </location>
</feature>
<dbReference type="SMART" id="SM00028">
    <property type="entry name" value="TPR"/>
    <property type="match status" value="2"/>
</dbReference>
<feature type="transmembrane region" description="Helical" evidence="4">
    <location>
        <begin position="129"/>
        <end position="151"/>
    </location>
</feature>
<feature type="transmembrane region" description="Helical" evidence="4">
    <location>
        <begin position="39"/>
        <end position="55"/>
    </location>
</feature>
<dbReference type="AlphaFoldDB" id="A0A1F6Y789"/>
<feature type="transmembrane region" description="Helical" evidence="4">
    <location>
        <begin position="67"/>
        <end position="86"/>
    </location>
</feature>
<dbReference type="PANTHER" id="PTHR44943">
    <property type="entry name" value="CELLULOSE SYNTHASE OPERON PROTEIN C"/>
    <property type="match status" value="1"/>
</dbReference>
<feature type="transmembrane region" description="Helical" evidence="4">
    <location>
        <begin position="255"/>
        <end position="275"/>
    </location>
</feature>
<dbReference type="InterPro" id="IPR051685">
    <property type="entry name" value="Ycf3/AcsC/BcsC/TPR_MFPF"/>
</dbReference>
<protein>
    <submittedName>
        <fullName evidence="5">Uncharacterized protein</fullName>
    </submittedName>
</protein>
<dbReference type="PROSITE" id="PS50005">
    <property type="entry name" value="TPR"/>
    <property type="match status" value="1"/>
</dbReference>
<keyword evidence="1" id="KW-0677">Repeat</keyword>
<dbReference type="InterPro" id="IPR011990">
    <property type="entry name" value="TPR-like_helical_dom_sf"/>
</dbReference>
<keyword evidence="2 3" id="KW-0802">TPR repeat</keyword>
<feature type="transmembrane region" description="Helical" evidence="4">
    <location>
        <begin position="12"/>
        <end position="33"/>
    </location>
</feature>
<comment type="caution">
    <text evidence="5">The sequence shown here is derived from an EMBL/GenBank/DDBJ whole genome shotgun (WGS) entry which is preliminary data.</text>
</comment>
<organism evidence="5 6">
    <name type="scientific">Candidatus Nomurabacteria bacterium RIFCSPLOWO2_12_FULL_37_8</name>
    <dbReference type="NCBI Taxonomy" id="1801793"/>
    <lineage>
        <taxon>Bacteria</taxon>
        <taxon>Candidatus Nomuraibacteriota</taxon>
    </lineage>
</organism>
<dbReference type="Proteomes" id="UP000178661">
    <property type="component" value="Unassembled WGS sequence"/>
</dbReference>
<feature type="transmembrane region" description="Helical" evidence="4">
    <location>
        <begin position="356"/>
        <end position="376"/>
    </location>
</feature>
<dbReference type="PANTHER" id="PTHR44943:SF8">
    <property type="entry name" value="TPR REPEAT-CONTAINING PROTEIN MJ0263"/>
    <property type="match status" value="1"/>
</dbReference>
<sequence length="692" mass="76576">MKSNIFDKISFLSLFLVVVLLPFFFLPFTNIPIETLKGLLLVVGLAVCIIFWAIARFSDGKISFPKSLILVGGAGIILAFFLSALFSEASGISFFGTIFEIGTFWFISAGFLLMLFSSIIFRNLQNAKMLLSGIMFFSIIVLVFQGLRFFMPEILSLGVLGGKTDNILGSWNAFGIFAGFSALTSLLISEFFLVTRKTQWILRILVLFSMVFIAAVNLLFVWEILGIFSLFIFVYKVSVNSNEKDGEEKKIHFPAFSFIIVMITLLFFISGAFIGEILPRHLGLSNTEVSPSLGATMSVTKSVLANDPIFGIGPNRFGVAWAMYKPTSVNNTVFWDVFFNSGSGLLPTFASTTGYLGILAWLVFFILLIVTGMRFLFVGIKRIINREIIVFFLLSLYLFISSFFYSTGSVIFLLAFAFTGVFIGLYTFNSPNGKISISFLDDHRKSFFSILLLVVVIIISVTTAFEYIQRFASVSYFRKTLLASNIPDAQVSIGKAISLYSNDLYMRTYAQIYLIKLNSLIKQGVSLSDADKATLQANLDQAVNGAQLAVTYDPKNYLNFQAIGSVYQTVASFGVPGAYSKAIEAHEIASSLNPNNPSIKLSIANAFFADGKIKEAKEYAKMSLSLKPDYIDALITLSQIVNSEGDNASALSYAERALAISPTNQDLIKYMESLKNLNEATKKDEDSEKKTQ</sequence>
<feature type="repeat" description="TPR" evidence="3">
    <location>
        <begin position="631"/>
        <end position="664"/>
    </location>
</feature>
<evidence type="ECO:0000256" key="4">
    <source>
        <dbReference type="SAM" id="Phobius"/>
    </source>
</evidence>
<dbReference type="InterPro" id="IPR019734">
    <property type="entry name" value="TPR_rpt"/>
</dbReference>
<feature type="transmembrane region" description="Helical" evidence="4">
    <location>
        <begin position="205"/>
        <end position="235"/>
    </location>
</feature>
<keyword evidence="4" id="KW-0472">Membrane</keyword>
<proteinExistence type="predicted"/>
<evidence type="ECO:0000313" key="5">
    <source>
        <dbReference type="EMBL" id="OGJ02244.1"/>
    </source>
</evidence>
<dbReference type="EMBL" id="MFVR01000003">
    <property type="protein sequence ID" value="OGJ02244.1"/>
    <property type="molecule type" value="Genomic_DNA"/>
</dbReference>
<evidence type="ECO:0000256" key="3">
    <source>
        <dbReference type="PROSITE-ProRule" id="PRU00339"/>
    </source>
</evidence>
<evidence type="ECO:0000256" key="2">
    <source>
        <dbReference type="ARBA" id="ARBA00022803"/>
    </source>
</evidence>
<name>A0A1F6Y789_9BACT</name>
<feature type="transmembrane region" description="Helical" evidence="4">
    <location>
        <begin position="171"/>
        <end position="193"/>
    </location>
</feature>
<dbReference type="SUPFAM" id="SSF48452">
    <property type="entry name" value="TPR-like"/>
    <property type="match status" value="1"/>
</dbReference>
<feature type="transmembrane region" description="Helical" evidence="4">
    <location>
        <begin position="388"/>
        <end position="405"/>
    </location>
</feature>
<keyword evidence="4" id="KW-0812">Transmembrane</keyword>
<reference evidence="5 6" key="1">
    <citation type="journal article" date="2016" name="Nat. Commun.">
        <title>Thousands of microbial genomes shed light on interconnected biogeochemical processes in an aquifer system.</title>
        <authorList>
            <person name="Anantharaman K."/>
            <person name="Brown C.T."/>
            <person name="Hug L.A."/>
            <person name="Sharon I."/>
            <person name="Castelle C.J."/>
            <person name="Probst A.J."/>
            <person name="Thomas B.C."/>
            <person name="Singh A."/>
            <person name="Wilkins M.J."/>
            <person name="Karaoz U."/>
            <person name="Brodie E.L."/>
            <person name="Williams K.H."/>
            <person name="Hubbard S.S."/>
            <person name="Banfield J.F."/>
        </authorList>
    </citation>
    <scope>NUCLEOTIDE SEQUENCE [LARGE SCALE GENOMIC DNA]</scope>
</reference>
<keyword evidence="4" id="KW-1133">Transmembrane helix</keyword>
<feature type="transmembrane region" description="Helical" evidence="4">
    <location>
        <begin position="448"/>
        <end position="468"/>
    </location>
</feature>